<feature type="domain" description="EF-hand" evidence="4">
    <location>
        <begin position="126"/>
        <end position="161"/>
    </location>
</feature>
<evidence type="ECO:0000256" key="1">
    <source>
        <dbReference type="ARBA" id="ARBA00022723"/>
    </source>
</evidence>
<dbReference type="GO" id="GO:0005509">
    <property type="term" value="F:calcium ion binding"/>
    <property type="evidence" value="ECO:0007669"/>
    <property type="project" value="InterPro"/>
</dbReference>
<evidence type="ECO:0000256" key="3">
    <source>
        <dbReference type="ARBA" id="ARBA00022837"/>
    </source>
</evidence>
<dbReference type="PANTHER" id="PTHR34524:SF6">
    <property type="entry name" value="CALCYPHOSINE LIKE"/>
    <property type="match status" value="1"/>
</dbReference>
<dbReference type="InterPro" id="IPR011992">
    <property type="entry name" value="EF-hand-dom_pair"/>
</dbReference>
<protein>
    <recommendedName>
        <fullName evidence="4">EF-hand domain-containing protein</fullName>
    </recommendedName>
</protein>
<dbReference type="PROSITE" id="PS00018">
    <property type="entry name" value="EF_HAND_1"/>
    <property type="match status" value="1"/>
</dbReference>
<gene>
    <name evidence="5" type="ORF">OXX778_LOCUS2034</name>
</gene>
<dbReference type="OrthoDB" id="6280085at2759"/>
<sequence>MLTIFNLKKKLHKKRNNNNQLRLPIIRDEPLTDEYHKWNQEIWPKYYDIDRYQSVNRSLFKIKKSDWIDHYDLLTNLKNFFMLKKEFRDFGCRVDYEIIPGISRSKSLSAINSIKSKNSSRCYYSSIQIYVAQIFRSMDLDYDNRLTCFEFCKGINKLLENNFCYEQNGLYNVNNEYSISNVKNSKANKISIDENLVKRLFNSFDLNGDGFVDYGEFIKGFRLPMCPKRVNVLNEAFNSLDLNTKDKLIDIDDVKKWLRNNSNGKTSNDERITRNALIWISQFNTYNQPNFKIDLENFIEFYQILSSTIMSDAYFDLIIRTSFDI</sequence>
<name>A0A813MMG9_9BILA</name>
<accession>A0A813MMG9</accession>
<dbReference type="PROSITE" id="PS50222">
    <property type="entry name" value="EF_HAND_2"/>
    <property type="match status" value="2"/>
</dbReference>
<evidence type="ECO:0000313" key="5">
    <source>
        <dbReference type="EMBL" id="CAF0719357.1"/>
    </source>
</evidence>
<keyword evidence="6" id="KW-1185">Reference proteome</keyword>
<organism evidence="5 6">
    <name type="scientific">Brachionus calyciflorus</name>
    <dbReference type="NCBI Taxonomy" id="104777"/>
    <lineage>
        <taxon>Eukaryota</taxon>
        <taxon>Metazoa</taxon>
        <taxon>Spiralia</taxon>
        <taxon>Gnathifera</taxon>
        <taxon>Rotifera</taxon>
        <taxon>Eurotatoria</taxon>
        <taxon>Monogononta</taxon>
        <taxon>Pseudotrocha</taxon>
        <taxon>Ploima</taxon>
        <taxon>Brachionidae</taxon>
        <taxon>Brachionus</taxon>
    </lineage>
</organism>
<dbReference type="SMART" id="SM00054">
    <property type="entry name" value="EFh"/>
    <property type="match status" value="3"/>
</dbReference>
<dbReference type="Proteomes" id="UP000663879">
    <property type="component" value="Unassembled WGS sequence"/>
</dbReference>
<evidence type="ECO:0000259" key="4">
    <source>
        <dbReference type="PROSITE" id="PS50222"/>
    </source>
</evidence>
<feature type="domain" description="EF-hand" evidence="4">
    <location>
        <begin position="192"/>
        <end position="227"/>
    </location>
</feature>
<keyword evidence="1" id="KW-0479">Metal-binding</keyword>
<reference evidence="5" key="1">
    <citation type="submission" date="2021-02" db="EMBL/GenBank/DDBJ databases">
        <authorList>
            <person name="Nowell W R."/>
        </authorList>
    </citation>
    <scope>NUCLEOTIDE SEQUENCE</scope>
    <source>
        <strain evidence="5">Ploen Becks lab</strain>
    </source>
</reference>
<dbReference type="InterPro" id="IPR018247">
    <property type="entry name" value="EF_Hand_1_Ca_BS"/>
</dbReference>
<keyword evidence="2" id="KW-0677">Repeat</keyword>
<dbReference type="SUPFAM" id="SSF47473">
    <property type="entry name" value="EF-hand"/>
    <property type="match status" value="1"/>
</dbReference>
<keyword evidence="3" id="KW-0106">Calcium</keyword>
<dbReference type="InterPro" id="IPR002048">
    <property type="entry name" value="EF_hand_dom"/>
</dbReference>
<proteinExistence type="predicted"/>
<evidence type="ECO:0000256" key="2">
    <source>
        <dbReference type="ARBA" id="ARBA00022737"/>
    </source>
</evidence>
<dbReference type="PANTHER" id="PTHR34524">
    <property type="entry name" value="CALCYPHOSIN"/>
    <property type="match status" value="1"/>
</dbReference>
<dbReference type="Pfam" id="PF13405">
    <property type="entry name" value="EF-hand_6"/>
    <property type="match status" value="1"/>
</dbReference>
<evidence type="ECO:0000313" key="6">
    <source>
        <dbReference type="Proteomes" id="UP000663879"/>
    </source>
</evidence>
<dbReference type="AlphaFoldDB" id="A0A813MMG9"/>
<dbReference type="EMBL" id="CAJNOC010000147">
    <property type="protein sequence ID" value="CAF0719357.1"/>
    <property type="molecule type" value="Genomic_DNA"/>
</dbReference>
<comment type="caution">
    <text evidence="5">The sequence shown here is derived from an EMBL/GenBank/DDBJ whole genome shotgun (WGS) entry which is preliminary data.</text>
</comment>
<dbReference type="InterPro" id="IPR051581">
    <property type="entry name" value="Ca-bind"/>
</dbReference>
<dbReference type="Gene3D" id="1.10.238.10">
    <property type="entry name" value="EF-hand"/>
    <property type="match status" value="2"/>
</dbReference>